<dbReference type="PANTHER" id="PTHR43583:SF1">
    <property type="entry name" value="2-IMINOACETATE SYNTHASE"/>
    <property type="match status" value="1"/>
</dbReference>
<keyword evidence="9" id="KW-1185">Reference proteome</keyword>
<keyword evidence="3" id="KW-0949">S-adenosyl-L-methionine</keyword>
<dbReference type="InterPro" id="IPR013785">
    <property type="entry name" value="Aldolase_TIM"/>
</dbReference>
<reference evidence="8 9" key="1">
    <citation type="journal article" date="2017" name="ISME J.">
        <title>Genome of 'Ca. Desulfovibrio trichonymphae', an H2-oxidizing bacterium in a tripartite symbiotic system within a protist cell in the termite gut.</title>
        <authorList>
            <person name="Kuwahara H."/>
            <person name="Yuki M."/>
            <person name="Izawa K."/>
            <person name="Ohkuma M."/>
            <person name="Hongoh Y."/>
        </authorList>
    </citation>
    <scope>NUCLEOTIDE SEQUENCE [LARGE SCALE GENOMIC DNA]</scope>
    <source>
        <strain evidence="8 9">Rs-N31</strain>
    </source>
</reference>
<dbReference type="GO" id="GO:0005506">
    <property type="term" value="F:iron ion binding"/>
    <property type="evidence" value="ECO:0007669"/>
    <property type="project" value="InterPro"/>
</dbReference>
<keyword evidence="4" id="KW-0479">Metal-binding</keyword>
<dbReference type="EMBL" id="AP017368">
    <property type="protein sequence ID" value="BAV91526.1"/>
    <property type="molecule type" value="Genomic_DNA"/>
</dbReference>
<dbReference type="SFLD" id="SFLDG01060">
    <property type="entry name" value="BATS_domain_containing"/>
    <property type="match status" value="1"/>
</dbReference>
<dbReference type="KEGG" id="dtr:RSDT_0014"/>
<protein>
    <submittedName>
        <fullName evidence="8">2-iminoacetate synthase</fullName>
    </submittedName>
</protein>
<name>A0A1J1DWP6_9BACT</name>
<dbReference type="InterPro" id="IPR058240">
    <property type="entry name" value="rSAM_sf"/>
</dbReference>
<evidence type="ECO:0000256" key="1">
    <source>
        <dbReference type="ARBA" id="ARBA00001966"/>
    </source>
</evidence>
<dbReference type="InterPro" id="IPR034428">
    <property type="entry name" value="ThiH/NoCL/HydG-like"/>
</dbReference>
<dbReference type="CDD" id="cd01335">
    <property type="entry name" value="Radical_SAM"/>
    <property type="match status" value="1"/>
</dbReference>
<proteinExistence type="predicted"/>
<dbReference type="SUPFAM" id="SSF102114">
    <property type="entry name" value="Radical SAM enzymes"/>
    <property type="match status" value="1"/>
</dbReference>
<evidence type="ECO:0000256" key="6">
    <source>
        <dbReference type="ARBA" id="ARBA00023014"/>
    </source>
</evidence>
<evidence type="ECO:0000313" key="9">
    <source>
        <dbReference type="Proteomes" id="UP000242645"/>
    </source>
</evidence>
<dbReference type="InterPro" id="IPR010722">
    <property type="entry name" value="BATS_dom"/>
</dbReference>
<keyword evidence="6" id="KW-0411">Iron-sulfur</keyword>
<feature type="domain" description="Biotin and thiamin synthesis-associated" evidence="7">
    <location>
        <begin position="257"/>
        <end position="361"/>
    </location>
</feature>
<evidence type="ECO:0000259" key="7">
    <source>
        <dbReference type="SMART" id="SM00876"/>
    </source>
</evidence>
<keyword evidence="5" id="KW-0408">Iron</keyword>
<dbReference type="RefSeq" id="WP_096399082.1">
    <property type="nucleotide sequence ID" value="NZ_AP017368.1"/>
</dbReference>
<evidence type="ECO:0000256" key="2">
    <source>
        <dbReference type="ARBA" id="ARBA00022485"/>
    </source>
</evidence>
<dbReference type="Pfam" id="PF06968">
    <property type="entry name" value="BATS"/>
    <property type="match status" value="1"/>
</dbReference>
<evidence type="ECO:0000313" key="8">
    <source>
        <dbReference type="EMBL" id="BAV91526.1"/>
    </source>
</evidence>
<dbReference type="SFLD" id="SFLDF00301">
    <property type="entry name" value="2-iminoacetate_synthase_(ThiH)"/>
    <property type="match status" value="1"/>
</dbReference>
<evidence type="ECO:0000256" key="5">
    <source>
        <dbReference type="ARBA" id="ARBA00023004"/>
    </source>
</evidence>
<dbReference type="InterPro" id="IPR007197">
    <property type="entry name" value="rSAM"/>
</dbReference>
<dbReference type="NCBIfam" id="TIGR02351">
    <property type="entry name" value="thiH"/>
    <property type="match status" value="1"/>
</dbReference>
<sequence length="375" mass="41740">MESFQEFLQTWPAARRADGAAEATPQSVLSVLDKEILQPEDFLTLLSPAAAPYLENMARRAHELTLRYFGRAVQLFSPLYISDICTNQCRYCGFNARNKQPRRHLTVHEAEAEAGVIADMGMQHILLLTGDARKVSSPEYIADVVRRIKPRFASIGIEVYAMTEEEYALMSAAGVDCMTMFQETYTPGLYDWLHPAGPKRDYAFRLAAPERAARAGMYSLGIGALLGLENFEQDAFAVGLHAWWLQRRFPGVEVGVSVPRICPHEGEFATRHIVDDRHFVQYVVATRCFLPRVGITCSTRENAFMRDHLVPLGVTRVSAGVSTAVGGRATKDSRNPGQFEIADHRGVKEMTTALAGIGYQTVLKDWEDSTADMTS</sequence>
<evidence type="ECO:0000256" key="3">
    <source>
        <dbReference type="ARBA" id="ARBA00022691"/>
    </source>
</evidence>
<dbReference type="GO" id="GO:0009228">
    <property type="term" value="P:thiamine biosynthetic process"/>
    <property type="evidence" value="ECO:0007669"/>
    <property type="project" value="InterPro"/>
</dbReference>
<dbReference type="InterPro" id="IPR012726">
    <property type="entry name" value="ThiH"/>
</dbReference>
<accession>A0A1J1DWP6</accession>
<dbReference type="AlphaFoldDB" id="A0A1J1DWP6"/>
<dbReference type="OrthoDB" id="3320990at2"/>
<dbReference type="Gene3D" id="3.20.20.70">
    <property type="entry name" value="Aldolase class I"/>
    <property type="match status" value="1"/>
</dbReference>
<gene>
    <name evidence="8" type="primary">thiH</name>
    <name evidence="8" type="ORF">RSDT_0014</name>
</gene>
<dbReference type="SFLD" id="SFLDG01081">
    <property type="entry name" value="cleavage_of_the_Ca-Cb_bond_in"/>
    <property type="match status" value="1"/>
</dbReference>
<dbReference type="SMART" id="SM00876">
    <property type="entry name" value="BATS"/>
    <property type="match status" value="1"/>
</dbReference>
<dbReference type="Pfam" id="PF04055">
    <property type="entry name" value="Radical_SAM"/>
    <property type="match status" value="1"/>
</dbReference>
<dbReference type="Proteomes" id="UP000242645">
    <property type="component" value="Chromosome"/>
</dbReference>
<comment type="cofactor">
    <cofactor evidence="1">
        <name>[4Fe-4S] cluster</name>
        <dbReference type="ChEBI" id="CHEBI:49883"/>
    </cofactor>
</comment>
<dbReference type="GO" id="GO:0051539">
    <property type="term" value="F:4 iron, 4 sulfur cluster binding"/>
    <property type="evidence" value="ECO:0007669"/>
    <property type="project" value="UniProtKB-KW"/>
</dbReference>
<dbReference type="SFLD" id="SFLDS00029">
    <property type="entry name" value="Radical_SAM"/>
    <property type="match status" value="1"/>
</dbReference>
<organism evidence="8 9">
    <name type="scientific">Candidatus Desulfovibrio trichonymphae</name>
    <dbReference type="NCBI Taxonomy" id="1725232"/>
    <lineage>
        <taxon>Bacteria</taxon>
        <taxon>Pseudomonadati</taxon>
        <taxon>Thermodesulfobacteriota</taxon>
        <taxon>Desulfovibrionia</taxon>
        <taxon>Desulfovibrionales</taxon>
        <taxon>Desulfovibrionaceae</taxon>
        <taxon>Desulfovibrio</taxon>
    </lineage>
</organism>
<dbReference type="GO" id="GO:0003824">
    <property type="term" value="F:catalytic activity"/>
    <property type="evidence" value="ECO:0007669"/>
    <property type="project" value="InterPro"/>
</dbReference>
<dbReference type="PANTHER" id="PTHR43583">
    <property type="entry name" value="2-IMINOACETATE SYNTHASE"/>
    <property type="match status" value="1"/>
</dbReference>
<evidence type="ECO:0000256" key="4">
    <source>
        <dbReference type="ARBA" id="ARBA00022723"/>
    </source>
</evidence>
<keyword evidence="2" id="KW-0004">4Fe-4S</keyword>